<comment type="catalytic activity">
    <reaction evidence="1">
        <text>ATP + protein L-histidine = ADP + protein N-phospho-L-histidine.</text>
        <dbReference type="EC" id="2.7.13.3"/>
    </reaction>
</comment>
<dbReference type="EMBL" id="CP098502">
    <property type="protein sequence ID" value="UTI64378.1"/>
    <property type="molecule type" value="Genomic_DNA"/>
</dbReference>
<protein>
    <recommendedName>
        <fullName evidence="3">histidine kinase</fullName>
        <ecNumber evidence="3">2.7.13.3</ecNumber>
    </recommendedName>
</protein>
<dbReference type="Proteomes" id="UP001056035">
    <property type="component" value="Chromosome"/>
</dbReference>
<evidence type="ECO:0000256" key="2">
    <source>
        <dbReference type="ARBA" id="ARBA00004236"/>
    </source>
</evidence>
<dbReference type="CDD" id="cd00082">
    <property type="entry name" value="HisKA"/>
    <property type="match status" value="1"/>
</dbReference>
<evidence type="ECO:0000256" key="3">
    <source>
        <dbReference type="ARBA" id="ARBA00012438"/>
    </source>
</evidence>
<evidence type="ECO:0000259" key="4">
    <source>
        <dbReference type="SMART" id="SM00388"/>
    </source>
</evidence>
<name>A0ABY5DSZ5_9ACTN</name>
<organism evidence="5 6">
    <name type="scientific">Paraconexibacter antarcticus</name>
    <dbReference type="NCBI Taxonomy" id="2949664"/>
    <lineage>
        <taxon>Bacteria</taxon>
        <taxon>Bacillati</taxon>
        <taxon>Actinomycetota</taxon>
        <taxon>Thermoleophilia</taxon>
        <taxon>Solirubrobacterales</taxon>
        <taxon>Paraconexibacteraceae</taxon>
        <taxon>Paraconexibacter</taxon>
    </lineage>
</organism>
<feature type="domain" description="Signal transduction histidine kinase dimerisation/phosphoacceptor" evidence="4">
    <location>
        <begin position="15"/>
        <end position="77"/>
    </location>
</feature>
<dbReference type="EC" id="2.7.13.3" evidence="3"/>
<dbReference type="Gene3D" id="1.10.287.130">
    <property type="match status" value="1"/>
</dbReference>
<dbReference type="InterPro" id="IPR036097">
    <property type="entry name" value="HisK_dim/P_sf"/>
</dbReference>
<evidence type="ECO:0000313" key="6">
    <source>
        <dbReference type="Proteomes" id="UP001056035"/>
    </source>
</evidence>
<dbReference type="SUPFAM" id="SSF47384">
    <property type="entry name" value="Homodimeric domain of signal transducing histidine kinase"/>
    <property type="match status" value="1"/>
</dbReference>
<sequence>MTSTPADADAWPQDPGERLVRIVHDVRTPLTIIGGFADMLVKRPDMDAAQREDFIARIAEAARDMRAVLDSERANRGV</sequence>
<reference evidence="5 6" key="1">
    <citation type="submission" date="2022-06" db="EMBL/GenBank/DDBJ databases">
        <title>Paraconexibacter antarcticus.</title>
        <authorList>
            <person name="Kim C.S."/>
        </authorList>
    </citation>
    <scope>NUCLEOTIDE SEQUENCE [LARGE SCALE GENOMIC DNA]</scope>
    <source>
        <strain evidence="5 6">02-257</strain>
    </source>
</reference>
<gene>
    <name evidence="5" type="ORF">NBH00_23955</name>
</gene>
<dbReference type="RefSeq" id="WP_254571083.1">
    <property type="nucleotide sequence ID" value="NZ_CP098502.1"/>
</dbReference>
<dbReference type="Pfam" id="PF00512">
    <property type="entry name" value="HisKA"/>
    <property type="match status" value="1"/>
</dbReference>
<evidence type="ECO:0000256" key="1">
    <source>
        <dbReference type="ARBA" id="ARBA00000085"/>
    </source>
</evidence>
<accession>A0ABY5DSZ5</accession>
<proteinExistence type="predicted"/>
<keyword evidence="6" id="KW-1185">Reference proteome</keyword>
<evidence type="ECO:0000313" key="5">
    <source>
        <dbReference type="EMBL" id="UTI64378.1"/>
    </source>
</evidence>
<dbReference type="SMART" id="SM00388">
    <property type="entry name" value="HisKA"/>
    <property type="match status" value="1"/>
</dbReference>
<comment type="subcellular location">
    <subcellularLocation>
        <location evidence="2">Cell membrane</location>
    </subcellularLocation>
</comment>
<dbReference type="InterPro" id="IPR003661">
    <property type="entry name" value="HisK_dim/P_dom"/>
</dbReference>